<dbReference type="RefSeq" id="WP_260560423.1">
    <property type="nucleotide sequence ID" value="NZ_BAABEC010000020.1"/>
</dbReference>
<dbReference type="Proteomes" id="UP001060261">
    <property type="component" value="Chromosome"/>
</dbReference>
<dbReference type="Gene3D" id="1.20.120.450">
    <property type="entry name" value="dinb family like domain"/>
    <property type="match status" value="1"/>
</dbReference>
<dbReference type="EMBL" id="CP104213">
    <property type="protein sequence ID" value="UWX64148.1"/>
    <property type="molecule type" value="Genomic_DNA"/>
</dbReference>
<sequence>MLPVPLPSPFRFWKVLLALALLIVVARLAKGRQAQLKALAVDVALETPSRRRSYAELRRSLDEAGMRLERRVAQADDTEANRQQLRHIIGIERWGQSRLKVLGGSGFVMDGHRLYLPAESLDLAGLRQLASLTRAQTSDLVHSFGAQPPLGKVEHNSLGPLSARAWLRYLTLHAEFESRRLK</sequence>
<keyword evidence="2" id="KW-1185">Reference proteome</keyword>
<evidence type="ECO:0000313" key="1">
    <source>
        <dbReference type="EMBL" id="UWX64148.1"/>
    </source>
</evidence>
<dbReference type="SUPFAM" id="SSF109854">
    <property type="entry name" value="DinB/YfiT-like putative metalloenzymes"/>
    <property type="match status" value="1"/>
</dbReference>
<name>A0ABY5YK61_9DEIO</name>
<organism evidence="1 2">
    <name type="scientific">Deinococcus rubellus</name>
    <dbReference type="NCBI Taxonomy" id="1889240"/>
    <lineage>
        <taxon>Bacteria</taxon>
        <taxon>Thermotogati</taxon>
        <taxon>Deinococcota</taxon>
        <taxon>Deinococci</taxon>
        <taxon>Deinococcales</taxon>
        <taxon>Deinococcaceae</taxon>
        <taxon>Deinococcus</taxon>
    </lineage>
</organism>
<gene>
    <name evidence="1" type="ORF">N0D28_00255</name>
</gene>
<evidence type="ECO:0000313" key="2">
    <source>
        <dbReference type="Proteomes" id="UP001060261"/>
    </source>
</evidence>
<accession>A0ABY5YK61</accession>
<reference evidence="1" key="1">
    <citation type="submission" date="2022-09" db="EMBL/GenBank/DDBJ databases">
        <title>genome sequence of Deinococcus rubellus.</title>
        <authorList>
            <person name="Srinivasan S."/>
        </authorList>
    </citation>
    <scope>NUCLEOTIDE SEQUENCE</scope>
    <source>
        <strain evidence="1">Ant6</strain>
    </source>
</reference>
<proteinExistence type="predicted"/>
<protein>
    <submittedName>
        <fullName evidence="1">DinB family protein</fullName>
    </submittedName>
</protein>
<dbReference type="InterPro" id="IPR034660">
    <property type="entry name" value="DinB/YfiT-like"/>
</dbReference>